<dbReference type="KEGG" id="btn:BTF1_31417"/>
<name>A0A9W3JVJ4_BACTU</name>
<proteinExistence type="predicted"/>
<dbReference type="Proteomes" id="UP000005257">
    <property type="component" value="Plasmid pBTHD789-2"/>
</dbReference>
<protein>
    <submittedName>
        <fullName evidence="1">Uncharacterized protein</fullName>
    </submittedName>
</protein>
<geneLocation type="plasmid" evidence="1 2">
    <name>pBTHD789-2</name>
</geneLocation>
<dbReference type="RefSeq" id="WP_000412864.1">
    <property type="nucleotide sequence ID" value="NC_018509.1"/>
</dbReference>
<evidence type="ECO:0000313" key="1">
    <source>
        <dbReference type="EMBL" id="AFQ30383.1"/>
    </source>
</evidence>
<keyword evidence="1" id="KW-0614">Plasmid</keyword>
<dbReference type="AlphaFoldDB" id="A0A9W3JVJ4"/>
<evidence type="ECO:0000313" key="2">
    <source>
        <dbReference type="Proteomes" id="UP000005257"/>
    </source>
</evidence>
<sequence length="147" mass="16984">MEKKYEFMDTDNIYGQRKDDEKNWEEFGELAQETFKNWTKYNDGTSGVKAKTWQDAGRGCVRCGGSLMVFEEGENGNVLLECKSCGYHQWNADIAPYSQKELKQMNKEAKQAGATGARHLPDELYRTIPDSLIMQYVEMREKRAQGY</sequence>
<gene>
    <name evidence="1" type="ORF">BTF1_31417</name>
</gene>
<reference evidence="1 2" key="1">
    <citation type="journal article" date="2013" name="Genome Announc.">
        <title>Complete Genome Sequence of Bacillus thuringiensis Serovar Israelensis Strain HD-789.</title>
        <authorList>
            <person name="Doggett N.A."/>
            <person name="Stubben C.J."/>
            <person name="Chertkov O."/>
            <person name="Bruce D.C."/>
            <person name="Detter J.C."/>
            <person name="Johnson S.L."/>
            <person name="Han C.S."/>
        </authorList>
    </citation>
    <scope>NUCLEOTIDE SEQUENCE [LARGE SCALE GENOMIC DNA]</scope>
    <source>
        <strain evidence="1 2">HD-789</strain>
    </source>
</reference>
<accession>A0A9W3JVJ4</accession>
<dbReference type="EMBL" id="CP003765">
    <property type="protein sequence ID" value="AFQ30383.1"/>
    <property type="molecule type" value="Genomic_DNA"/>
</dbReference>
<organism evidence="1 2">
    <name type="scientific">Bacillus thuringiensis HD-789</name>
    <dbReference type="NCBI Taxonomy" id="1217737"/>
    <lineage>
        <taxon>Bacteria</taxon>
        <taxon>Bacillati</taxon>
        <taxon>Bacillota</taxon>
        <taxon>Bacilli</taxon>
        <taxon>Bacillales</taxon>
        <taxon>Bacillaceae</taxon>
        <taxon>Bacillus</taxon>
        <taxon>Bacillus cereus group</taxon>
    </lineage>
</organism>